<keyword evidence="1" id="KW-1133">Transmembrane helix</keyword>
<dbReference type="InterPro" id="IPR019587">
    <property type="entry name" value="Polyketide_cyclase/dehydratase"/>
</dbReference>
<organism evidence="2">
    <name type="scientific">Ignavibacterium album</name>
    <dbReference type="NCBI Taxonomy" id="591197"/>
    <lineage>
        <taxon>Bacteria</taxon>
        <taxon>Pseudomonadati</taxon>
        <taxon>Ignavibacteriota</taxon>
        <taxon>Ignavibacteria</taxon>
        <taxon>Ignavibacteriales</taxon>
        <taxon>Ignavibacteriaceae</taxon>
        <taxon>Ignavibacterium</taxon>
    </lineage>
</organism>
<gene>
    <name evidence="2" type="ORF">ENS56_06845</name>
</gene>
<keyword evidence="1" id="KW-0812">Transmembrane</keyword>
<dbReference type="Gene3D" id="3.30.530.20">
    <property type="match status" value="1"/>
</dbReference>
<name>A0A832DFI9_9BACT</name>
<reference evidence="2" key="1">
    <citation type="journal article" date="2020" name="mSystems">
        <title>Genome- and Community-Level Interaction Insights into Carbon Utilization and Element Cycling Functions of Hydrothermarchaeota in Hydrothermal Sediment.</title>
        <authorList>
            <person name="Zhou Z."/>
            <person name="Liu Y."/>
            <person name="Xu W."/>
            <person name="Pan J."/>
            <person name="Luo Z.H."/>
            <person name="Li M."/>
        </authorList>
    </citation>
    <scope>NUCLEOTIDE SEQUENCE [LARGE SCALE GENOMIC DNA]</scope>
    <source>
        <strain evidence="2">SpSt-500</strain>
    </source>
</reference>
<dbReference type="Pfam" id="PF10604">
    <property type="entry name" value="Polyketide_cyc2"/>
    <property type="match status" value="1"/>
</dbReference>
<comment type="caution">
    <text evidence="2">The sequence shown here is derived from an EMBL/GenBank/DDBJ whole genome shotgun (WGS) entry which is preliminary data.</text>
</comment>
<keyword evidence="1" id="KW-0472">Membrane</keyword>
<sequence>MNIIKKILYILLAIVVITILYFYYESYSFNQYIENSNQINNMNIPINENAPVKSRNQIEIQAPIDTVWHTLTDIKNWTKWQKAVTETTVDEKIEEGTIFNWKAGGLSFKSKIHTSKRNSAFGWTGTTIGVSAIHNWTFIKKDENTTIVIVEESLQGVFPKLFKRYFQNNLDKGVLTNLLELKDASEMRIK</sequence>
<accession>A0A832DFI9</accession>
<proteinExistence type="predicted"/>
<dbReference type="InterPro" id="IPR023393">
    <property type="entry name" value="START-like_dom_sf"/>
</dbReference>
<evidence type="ECO:0000313" key="2">
    <source>
        <dbReference type="EMBL" id="HGT47734.1"/>
    </source>
</evidence>
<feature type="transmembrane region" description="Helical" evidence="1">
    <location>
        <begin position="7"/>
        <end position="24"/>
    </location>
</feature>
<dbReference type="SUPFAM" id="SSF55961">
    <property type="entry name" value="Bet v1-like"/>
    <property type="match status" value="1"/>
</dbReference>
<dbReference type="EMBL" id="DSVI01000008">
    <property type="protein sequence ID" value="HGT47734.1"/>
    <property type="molecule type" value="Genomic_DNA"/>
</dbReference>
<protein>
    <submittedName>
        <fullName evidence="2">Polyketide cyclase/dehydrase</fullName>
    </submittedName>
</protein>
<dbReference type="AlphaFoldDB" id="A0A832DFI9"/>
<evidence type="ECO:0000256" key="1">
    <source>
        <dbReference type="SAM" id="Phobius"/>
    </source>
</evidence>